<dbReference type="InterPro" id="IPR017451">
    <property type="entry name" value="F-box-assoc_interact_dom"/>
</dbReference>
<feature type="domain" description="F-box" evidence="1">
    <location>
        <begin position="12"/>
        <end position="57"/>
    </location>
</feature>
<organism evidence="2 3">
    <name type="scientific">Phtheirospermum japonicum</name>
    <dbReference type="NCBI Taxonomy" id="374723"/>
    <lineage>
        <taxon>Eukaryota</taxon>
        <taxon>Viridiplantae</taxon>
        <taxon>Streptophyta</taxon>
        <taxon>Embryophyta</taxon>
        <taxon>Tracheophyta</taxon>
        <taxon>Spermatophyta</taxon>
        <taxon>Magnoliopsida</taxon>
        <taxon>eudicotyledons</taxon>
        <taxon>Gunneridae</taxon>
        <taxon>Pentapetalae</taxon>
        <taxon>asterids</taxon>
        <taxon>lamiids</taxon>
        <taxon>Lamiales</taxon>
        <taxon>Orobanchaceae</taxon>
        <taxon>Orobanchaceae incertae sedis</taxon>
        <taxon>Phtheirospermum</taxon>
    </lineage>
</organism>
<dbReference type="InterPro" id="IPR001810">
    <property type="entry name" value="F-box_dom"/>
</dbReference>
<dbReference type="PROSITE" id="PS50181">
    <property type="entry name" value="FBOX"/>
    <property type="match status" value="1"/>
</dbReference>
<evidence type="ECO:0000259" key="1">
    <source>
        <dbReference type="PROSITE" id="PS50181"/>
    </source>
</evidence>
<protein>
    <submittedName>
        <fullName evidence="2">F-box/kelch-repeat protein at3g06240</fullName>
    </submittedName>
</protein>
<gene>
    <name evidence="2" type="ORF">PHJA_001650700</name>
</gene>
<dbReference type="AlphaFoldDB" id="A0A830CGM3"/>
<dbReference type="PANTHER" id="PTHR31672:SF13">
    <property type="entry name" value="F-BOX PROTEIN CPR30-LIKE"/>
    <property type="match status" value="1"/>
</dbReference>
<dbReference type="InterPro" id="IPR013187">
    <property type="entry name" value="F-box-assoc_dom_typ3"/>
</dbReference>
<evidence type="ECO:0000313" key="3">
    <source>
        <dbReference type="Proteomes" id="UP000653305"/>
    </source>
</evidence>
<dbReference type="SMART" id="SM00256">
    <property type="entry name" value="FBOX"/>
    <property type="match status" value="1"/>
</dbReference>
<keyword evidence="3" id="KW-1185">Reference proteome</keyword>
<dbReference type="InterPro" id="IPR036047">
    <property type="entry name" value="F-box-like_dom_sf"/>
</dbReference>
<name>A0A830CGM3_9LAMI</name>
<dbReference type="Pfam" id="PF00646">
    <property type="entry name" value="F-box"/>
    <property type="match status" value="1"/>
</dbReference>
<evidence type="ECO:0000313" key="2">
    <source>
        <dbReference type="EMBL" id="GFP95063.1"/>
    </source>
</evidence>
<dbReference type="OrthoDB" id="610337at2759"/>
<dbReference type="Proteomes" id="UP000653305">
    <property type="component" value="Unassembled WGS sequence"/>
</dbReference>
<dbReference type="EMBL" id="BMAC01000374">
    <property type="protein sequence ID" value="GFP95063.1"/>
    <property type="molecule type" value="Genomic_DNA"/>
</dbReference>
<reference evidence="2" key="1">
    <citation type="submission" date="2020-07" db="EMBL/GenBank/DDBJ databases">
        <title>Ethylene signaling mediates host invasion by parasitic plants.</title>
        <authorList>
            <person name="Yoshida S."/>
        </authorList>
    </citation>
    <scope>NUCLEOTIDE SEQUENCE</scope>
    <source>
        <strain evidence="2">Okayama</strain>
    </source>
</reference>
<proteinExistence type="predicted"/>
<dbReference type="InterPro" id="IPR050796">
    <property type="entry name" value="SCF_F-box_component"/>
</dbReference>
<sequence length="418" mass="48198">MITEASTSSTPIFTLLELPVPIIYDILSRLPLADIFRSRCVCKMLLKLLKDPYFSKIHLSRAPTLRTNLILQEHFGKWGAVHFFVFDLSESTLSSCSSIDDDQTIYCSSLSKRNSEFSFRTNGLTLVGSCNGLLCFYSNPPSRPFYVICNPILGECIRLPQLTAPSMLYNYDNRSGFFGYCPRTKQYKIISFVDRSFADYLNSVYSRKIIVHIHTLGSDSWRKVENAPCPKRSPFDPFLNGALHWITDSEKPSELINSFELETEKFEFVAPPVHFNILYMNKVSWINVGVLRGCLCICYIYEDVLFDVWVMREYGVRESWAKEFGIDMKFYCKLRVEDLHRPVRFFGNGDMWFISSAGSLVSFSPQKRTFKELRSIGIRRSEVTIHNLSFISLKDVVGEKNPDLQKLRIGSRDLMFDL</sequence>
<dbReference type="SUPFAM" id="SSF81383">
    <property type="entry name" value="F-box domain"/>
    <property type="match status" value="1"/>
</dbReference>
<dbReference type="PANTHER" id="PTHR31672">
    <property type="entry name" value="BNACNNG10540D PROTEIN"/>
    <property type="match status" value="1"/>
</dbReference>
<comment type="caution">
    <text evidence="2">The sequence shown here is derived from an EMBL/GenBank/DDBJ whole genome shotgun (WGS) entry which is preliminary data.</text>
</comment>
<dbReference type="Pfam" id="PF08268">
    <property type="entry name" value="FBA_3"/>
    <property type="match status" value="1"/>
</dbReference>
<accession>A0A830CGM3</accession>
<dbReference type="NCBIfam" id="TIGR01640">
    <property type="entry name" value="F_box_assoc_1"/>
    <property type="match status" value="1"/>
</dbReference>